<feature type="compositionally biased region" description="Polar residues" evidence="1">
    <location>
        <begin position="334"/>
        <end position="345"/>
    </location>
</feature>
<feature type="compositionally biased region" description="Basic and acidic residues" evidence="1">
    <location>
        <begin position="206"/>
        <end position="219"/>
    </location>
</feature>
<feature type="region of interest" description="Disordered" evidence="1">
    <location>
        <begin position="1"/>
        <end position="57"/>
    </location>
</feature>
<evidence type="ECO:0000313" key="3">
    <source>
        <dbReference type="Proteomes" id="UP000059188"/>
    </source>
</evidence>
<dbReference type="Proteomes" id="UP000059188">
    <property type="component" value="Unassembled WGS sequence"/>
</dbReference>
<evidence type="ECO:0000256" key="1">
    <source>
        <dbReference type="SAM" id="MobiDB-lite"/>
    </source>
</evidence>
<dbReference type="EMBL" id="LN679102">
    <property type="protein sequence ID" value="CEL57619.1"/>
    <property type="molecule type" value="Genomic_DNA"/>
</dbReference>
<dbReference type="AlphaFoldDB" id="A0A0B7FL53"/>
<dbReference type="OrthoDB" id="2537650at2759"/>
<organism evidence="2 3">
    <name type="scientific">Thanatephorus cucumeris (strain AG1-IB / isolate 7/3/14)</name>
    <name type="common">Lettuce bottom rot fungus</name>
    <name type="synonym">Rhizoctonia solani</name>
    <dbReference type="NCBI Taxonomy" id="1108050"/>
    <lineage>
        <taxon>Eukaryota</taxon>
        <taxon>Fungi</taxon>
        <taxon>Dikarya</taxon>
        <taxon>Basidiomycota</taxon>
        <taxon>Agaricomycotina</taxon>
        <taxon>Agaricomycetes</taxon>
        <taxon>Cantharellales</taxon>
        <taxon>Ceratobasidiaceae</taxon>
        <taxon>Rhizoctonia</taxon>
        <taxon>Rhizoctonia solani AG-1</taxon>
    </lineage>
</organism>
<feature type="region of interest" description="Disordered" evidence="1">
    <location>
        <begin position="267"/>
        <end position="369"/>
    </location>
</feature>
<evidence type="ECO:0000313" key="2">
    <source>
        <dbReference type="EMBL" id="CEL57619.1"/>
    </source>
</evidence>
<feature type="compositionally biased region" description="Polar residues" evidence="1">
    <location>
        <begin position="277"/>
        <end position="299"/>
    </location>
</feature>
<feature type="compositionally biased region" description="Basic and acidic residues" evidence="1">
    <location>
        <begin position="165"/>
        <end position="177"/>
    </location>
</feature>
<accession>A0A0B7FL53</accession>
<gene>
    <name evidence="2" type="ORF">RSOLAG1IB_02362</name>
</gene>
<reference evidence="2 3" key="1">
    <citation type="submission" date="2014-11" db="EMBL/GenBank/DDBJ databases">
        <authorList>
            <person name="Wibberg Daniel"/>
        </authorList>
    </citation>
    <scope>NUCLEOTIDE SEQUENCE [LARGE SCALE GENOMIC DNA]</scope>
    <source>
        <strain evidence="2">Rhizoctonia solani AG1-IB 7/3/14</strain>
    </source>
</reference>
<name>A0A0B7FL53_THACB</name>
<feature type="region of interest" description="Disordered" evidence="1">
    <location>
        <begin position="155"/>
        <end position="241"/>
    </location>
</feature>
<feature type="compositionally biased region" description="Polar residues" evidence="1">
    <location>
        <begin position="220"/>
        <end position="232"/>
    </location>
</feature>
<keyword evidence="3" id="KW-1185">Reference proteome</keyword>
<feature type="compositionally biased region" description="Polar residues" evidence="1">
    <location>
        <begin position="185"/>
        <end position="205"/>
    </location>
</feature>
<protein>
    <submittedName>
        <fullName evidence="2">Uncharacterized protein</fullName>
    </submittedName>
</protein>
<feature type="region of interest" description="Disordered" evidence="1">
    <location>
        <begin position="78"/>
        <end position="100"/>
    </location>
</feature>
<proteinExistence type="predicted"/>
<sequence>MFSRSHRPSARGEEEGLLGRASHELTIRSGTSLTPTSPVPPPSPQHTGPLTPVRHSYYHRGTPISLLPENSVGSTATVTRVPDATMQSRSTLINDPYTGEPKARLVPDHPSALGSPFLLFEGCGTDMATQEKFWSHVTRIRELQSEVARMHIAMESIGRQPEVQPPKEKEKEKDKDKDKHRKFRGQTTGRAGTSVGTDQETGHSASDTDHAGSGKDNRSGTKPTTMPTTSGLDTGEHFAKRKDAIQDIMRKLSELSQQISDFHQLPTPEITFPVSPARQQTLPAAPQTPSQPSMLSVPSPTHPGLTHRSKAHHSPASMHGQQPPRLTIPHVPLQGSQTQPVTPSKTKAHSVVSKDGTFHDSPASLQHTP</sequence>